<protein>
    <submittedName>
        <fullName evidence="1">Uncharacterized protein</fullName>
    </submittedName>
</protein>
<organism evidence="1 2">
    <name type="scientific">Coniosporium uncinatum</name>
    <dbReference type="NCBI Taxonomy" id="93489"/>
    <lineage>
        <taxon>Eukaryota</taxon>
        <taxon>Fungi</taxon>
        <taxon>Dikarya</taxon>
        <taxon>Ascomycota</taxon>
        <taxon>Pezizomycotina</taxon>
        <taxon>Dothideomycetes</taxon>
        <taxon>Dothideomycetes incertae sedis</taxon>
        <taxon>Coniosporium</taxon>
    </lineage>
</organism>
<reference evidence="1" key="1">
    <citation type="submission" date="2024-09" db="EMBL/GenBank/DDBJ databases">
        <title>Black Yeasts Isolated from many extreme environments.</title>
        <authorList>
            <person name="Coleine C."/>
            <person name="Stajich J.E."/>
            <person name="Selbmann L."/>
        </authorList>
    </citation>
    <scope>NUCLEOTIDE SEQUENCE</scope>
    <source>
        <strain evidence="1">CCFEE 5737</strain>
    </source>
</reference>
<keyword evidence="2" id="KW-1185">Reference proteome</keyword>
<gene>
    <name evidence="1" type="ORF">LTS18_003646</name>
</gene>
<accession>A0ACC3D6P4</accession>
<dbReference type="EMBL" id="JAWDJW010007192">
    <property type="protein sequence ID" value="KAK3062640.1"/>
    <property type="molecule type" value="Genomic_DNA"/>
</dbReference>
<proteinExistence type="predicted"/>
<name>A0ACC3D6P4_9PEZI</name>
<evidence type="ECO:0000313" key="2">
    <source>
        <dbReference type="Proteomes" id="UP001186974"/>
    </source>
</evidence>
<sequence>MGELRARSRFAQPTVQSKPSTSIASLEGALKQTSLDETTIELPAVRSSDSALSAFHVLDDDEDVVLFTPAIRSSSSQIMDPFEPLGRALSKHHVRVRHVPYVPKHGMTETHAAFLEHAGAAVVVLCDVPPSSKVAAELYKQQHAFARAVGQMSDEIPMLVVLVSESSHSSSTLEFGTVLHVASFSPSALRGIAQSIFH</sequence>
<evidence type="ECO:0000313" key="1">
    <source>
        <dbReference type="EMBL" id="KAK3062640.1"/>
    </source>
</evidence>
<dbReference type="Proteomes" id="UP001186974">
    <property type="component" value="Unassembled WGS sequence"/>
</dbReference>
<comment type="caution">
    <text evidence="1">The sequence shown here is derived from an EMBL/GenBank/DDBJ whole genome shotgun (WGS) entry which is preliminary data.</text>
</comment>